<dbReference type="AlphaFoldDB" id="A0AAF0IBJ4"/>
<accession>A0AAF0IBJ4</accession>
<feature type="transmembrane region" description="Helical" evidence="1">
    <location>
        <begin position="158"/>
        <end position="174"/>
    </location>
</feature>
<evidence type="ECO:0000313" key="3">
    <source>
        <dbReference type="Proteomes" id="UP000186851"/>
    </source>
</evidence>
<gene>
    <name evidence="2" type="ORF">OdinLCB4_000510</name>
</gene>
<feature type="transmembrane region" description="Helical" evidence="1">
    <location>
        <begin position="208"/>
        <end position="230"/>
    </location>
</feature>
<dbReference type="KEGG" id="oyw:OdinLCB4_000510"/>
<reference evidence="2" key="2">
    <citation type="journal article" date="2022" name="Nat. Microbiol.">
        <title>A closed Candidatus Odinarchaeum chromosome exposes Asgard archaeal viruses.</title>
        <authorList>
            <person name="Tamarit D."/>
            <person name="Caceres E.F."/>
            <person name="Krupovic M."/>
            <person name="Nijland R."/>
            <person name="Eme L."/>
            <person name="Robinson N.P."/>
            <person name="Ettema T.J.G."/>
        </authorList>
    </citation>
    <scope>NUCLEOTIDE SEQUENCE</scope>
    <source>
        <strain evidence="2">LCB_4</strain>
    </source>
</reference>
<keyword evidence="1" id="KW-0812">Transmembrane</keyword>
<feature type="transmembrane region" description="Helical" evidence="1">
    <location>
        <begin position="275"/>
        <end position="294"/>
    </location>
</feature>
<organism evidence="2 3">
    <name type="scientific">Odinarchaeota yellowstonii (strain LCB_4)</name>
    <dbReference type="NCBI Taxonomy" id="1841599"/>
    <lineage>
        <taxon>Archaea</taxon>
        <taxon>Promethearchaeati</taxon>
        <taxon>Candidatus Odinarchaeota</taxon>
        <taxon>Candidatus Odinarchaeia</taxon>
        <taxon>Candidatus Odinarchaeales</taxon>
        <taxon>Candidatus Odinarchaeaceae</taxon>
        <taxon>Candidatus Odinarchaeum</taxon>
    </lineage>
</organism>
<feature type="transmembrane region" description="Helical" evidence="1">
    <location>
        <begin position="338"/>
        <end position="360"/>
    </location>
</feature>
<evidence type="ECO:0000256" key="1">
    <source>
        <dbReference type="SAM" id="Phobius"/>
    </source>
</evidence>
<protein>
    <submittedName>
        <fullName evidence="2">Uncharacterized protein</fullName>
    </submittedName>
</protein>
<feature type="transmembrane region" description="Helical" evidence="1">
    <location>
        <begin position="306"/>
        <end position="329"/>
    </location>
</feature>
<feature type="transmembrane region" description="Helical" evidence="1">
    <location>
        <begin position="111"/>
        <end position="128"/>
    </location>
</feature>
<sequence length="555" mass="61911">MNKKPLTISLTLILATTIIIRLVNILRFPVLPTAFDPWYHIAIINSIIEHGEVNLSLYRGGFLLHLLTALITLTTGVSVLDIVKYLPLFITPLTVLSSYHLAKNISENQKFIVLSVFSLTCLSVSFIFATNQFWPELLTLPLTILSLSFFLKAVFKKNNLAAVLSVVLYTFIMFTHDFSAVMALLILLSTMIFLTFTMGLVSKQSIIVTLSCGILLACWSLAFTTATVLSNIIVKLYFLIPVLGLIFSATIYIFRKIRVEGDYETLRISKFTYPLWGFFTLIGLILTIIIGFIPPYSYTLTLTVEYLGLALPGFTIFTSLISLGALVIFQNYNKQSSAIVGITAGPVALILVPLMMYLVALPLIETERILEFAFIGGALVSGLGLTAILDKVSSANSIMKKVYAIILIPALCVTAVSSTVWAYPTPSGGLRYLNWNTYSELDLALWCKNYINGQTIVSDWRIGYILTGFMADPPHYNIIVNALLLYEDNRSLVISLPHKLGVYLVLDDWMIINGPTQPPSYGLTKPLESSKNYYDSSSEYVKIYDNGYEWIYFTN</sequence>
<dbReference type="EMBL" id="CP091871">
    <property type="protein sequence ID" value="WEU40449.1"/>
    <property type="molecule type" value="Genomic_DNA"/>
</dbReference>
<name>A0AAF0IBJ4_ODILC</name>
<proteinExistence type="predicted"/>
<evidence type="ECO:0000313" key="2">
    <source>
        <dbReference type="EMBL" id="WEU40449.1"/>
    </source>
</evidence>
<feature type="transmembrane region" description="Helical" evidence="1">
    <location>
        <begin position="402"/>
        <end position="423"/>
    </location>
</feature>
<feature type="transmembrane region" description="Helical" evidence="1">
    <location>
        <begin position="180"/>
        <end position="201"/>
    </location>
</feature>
<feature type="transmembrane region" description="Helical" evidence="1">
    <location>
        <begin position="62"/>
        <end position="79"/>
    </location>
</feature>
<keyword evidence="1" id="KW-1133">Transmembrane helix</keyword>
<feature type="transmembrane region" description="Helical" evidence="1">
    <location>
        <begin position="134"/>
        <end position="151"/>
    </location>
</feature>
<feature type="transmembrane region" description="Helical" evidence="1">
    <location>
        <begin position="236"/>
        <end position="254"/>
    </location>
</feature>
<feature type="transmembrane region" description="Helical" evidence="1">
    <location>
        <begin position="372"/>
        <end position="390"/>
    </location>
</feature>
<reference evidence="2" key="1">
    <citation type="journal article" date="2017" name="Nature">
        <title>Asgard archaea illuminate the origin of eukaryotic cellular complexity.</title>
        <authorList>
            <person name="Zaremba-Niedzwiedzka K."/>
            <person name="Caceres E.F."/>
            <person name="Saw J.H."/>
            <person name="Backstrom D."/>
            <person name="Juzokaite L."/>
            <person name="Vancaester E."/>
            <person name="Seitz K.W."/>
            <person name="Anantharaman K."/>
            <person name="Starnawski P."/>
            <person name="Kjeldsen K.U."/>
            <person name="Scott M.B."/>
            <person name="Nunoura T."/>
            <person name="Banfield J.F."/>
            <person name="Schramm A."/>
            <person name="Baker B.J."/>
            <person name="Spang A."/>
            <person name="Ettema T.J.G."/>
        </authorList>
    </citation>
    <scope>NUCLEOTIDE SEQUENCE</scope>
    <source>
        <strain evidence="2">LCB_4</strain>
    </source>
</reference>
<keyword evidence="1" id="KW-0472">Membrane</keyword>
<feature type="transmembrane region" description="Helical" evidence="1">
    <location>
        <begin position="6"/>
        <end position="23"/>
    </location>
</feature>
<dbReference type="Proteomes" id="UP000186851">
    <property type="component" value="Chromosome"/>
</dbReference>